<gene>
    <name evidence="1" type="ORF">NDU88_000781</name>
</gene>
<name>A0AAV7VY99_PLEWA</name>
<accession>A0AAV7VY99</accession>
<protein>
    <submittedName>
        <fullName evidence="1">Uncharacterized protein</fullName>
    </submittedName>
</protein>
<dbReference type="EMBL" id="JANPWB010000002">
    <property type="protein sequence ID" value="KAJ1205346.1"/>
    <property type="molecule type" value="Genomic_DNA"/>
</dbReference>
<keyword evidence="2" id="KW-1185">Reference proteome</keyword>
<proteinExistence type="predicted"/>
<comment type="caution">
    <text evidence="1">The sequence shown here is derived from an EMBL/GenBank/DDBJ whole genome shotgun (WGS) entry which is preliminary data.</text>
</comment>
<dbReference type="AlphaFoldDB" id="A0AAV7VY99"/>
<organism evidence="1 2">
    <name type="scientific">Pleurodeles waltl</name>
    <name type="common">Iberian ribbed newt</name>
    <dbReference type="NCBI Taxonomy" id="8319"/>
    <lineage>
        <taxon>Eukaryota</taxon>
        <taxon>Metazoa</taxon>
        <taxon>Chordata</taxon>
        <taxon>Craniata</taxon>
        <taxon>Vertebrata</taxon>
        <taxon>Euteleostomi</taxon>
        <taxon>Amphibia</taxon>
        <taxon>Batrachia</taxon>
        <taxon>Caudata</taxon>
        <taxon>Salamandroidea</taxon>
        <taxon>Salamandridae</taxon>
        <taxon>Pleurodelinae</taxon>
        <taxon>Pleurodeles</taxon>
    </lineage>
</organism>
<sequence>MALARPHPEPHYSAAAVITRLQLCFIKELTMRQLAPAVPQLSLIAPLERLGDGPQVVIPGKSLECCRNLRMTQCVALDSDVIARPELENGFGLVRRL</sequence>
<evidence type="ECO:0000313" key="1">
    <source>
        <dbReference type="EMBL" id="KAJ1205346.1"/>
    </source>
</evidence>
<dbReference type="Proteomes" id="UP001066276">
    <property type="component" value="Chromosome 1_2"/>
</dbReference>
<reference evidence="1" key="1">
    <citation type="journal article" date="2022" name="bioRxiv">
        <title>Sequencing and chromosome-scale assembly of the giantPleurodeles waltlgenome.</title>
        <authorList>
            <person name="Brown T."/>
            <person name="Elewa A."/>
            <person name="Iarovenko S."/>
            <person name="Subramanian E."/>
            <person name="Araus A.J."/>
            <person name="Petzold A."/>
            <person name="Susuki M."/>
            <person name="Suzuki K.-i.T."/>
            <person name="Hayashi T."/>
            <person name="Toyoda A."/>
            <person name="Oliveira C."/>
            <person name="Osipova E."/>
            <person name="Leigh N.D."/>
            <person name="Simon A."/>
            <person name="Yun M.H."/>
        </authorList>
    </citation>
    <scope>NUCLEOTIDE SEQUENCE</scope>
    <source>
        <strain evidence="1">20211129_DDA</strain>
        <tissue evidence="1">Liver</tissue>
    </source>
</reference>
<evidence type="ECO:0000313" key="2">
    <source>
        <dbReference type="Proteomes" id="UP001066276"/>
    </source>
</evidence>